<sequence>MKRKTKSWKQIEKKLFTREEIAEAERFAEREVLEMNLRELRLAAGRTQEQVARAAKMKQSELSRAERREDHLLSTLRRYVEGLGGELEVVARVHGKVVRLRGV</sequence>
<dbReference type="InterPro" id="IPR001387">
    <property type="entry name" value="Cro/C1-type_HTH"/>
</dbReference>
<dbReference type="CDD" id="cd00093">
    <property type="entry name" value="HTH_XRE"/>
    <property type="match status" value="1"/>
</dbReference>
<dbReference type="InterPro" id="IPR010982">
    <property type="entry name" value="Lambda_DNA-bd_dom_sf"/>
</dbReference>
<dbReference type="Proteomes" id="UP000001935">
    <property type="component" value="Chromosome"/>
</dbReference>
<protein>
    <submittedName>
        <fullName evidence="2">Transcriptional regulator, XRE family</fullName>
    </submittedName>
</protein>
<dbReference type="SUPFAM" id="SSF47413">
    <property type="entry name" value="lambda repressor-like DNA-binding domains"/>
    <property type="match status" value="1"/>
</dbReference>
<dbReference type="HOGENOM" id="CLU_066192_13_0_7"/>
<evidence type="ECO:0000313" key="2">
    <source>
        <dbReference type="EMBL" id="ABC83301.1"/>
    </source>
</evidence>
<name>Q2IFE2_ANADE</name>
<evidence type="ECO:0000259" key="1">
    <source>
        <dbReference type="PROSITE" id="PS50943"/>
    </source>
</evidence>
<dbReference type="Gene3D" id="1.10.260.40">
    <property type="entry name" value="lambda repressor-like DNA-binding domains"/>
    <property type="match status" value="1"/>
</dbReference>
<proteinExistence type="predicted"/>
<accession>Q2IFE2</accession>
<dbReference type="PROSITE" id="PS50943">
    <property type="entry name" value="HTH_CROC1"/>
    <property type="match status" value="1"/>
</dbReference>
<dbReference type="STRING" id="290397.Adeh_3535"/>
<dbReference type="SMART" id="SM00530">
    <property type="entry name" value="HTH_XRE"/>
    <property type="match status" value="1"/>
</dbReference>
<reference evidence="2" key="1">
    <citation type="submission" date="2006-01" db="EMBL/GenBank/DDBJ databases">
        <title>Complete sequence of Anaeromyxobacter dehalogenans 2CP-C.</title>
        <authorList>
            <consortium name="US DOE Joint Genome Institute"/>
            <person name="Copeland A."/>
            <person name="Lucas S."/>
            <person name="Lapidus A."/>
            <person name="Barry K."/>
            <person name="Detter J.C."/>
            <person name="Glavina T."/>
            <person name="Hammon N."/>
            <person name="Israni S."/>
            <person name="Pitluck S."/>
            <person name="Brettin T."/>
            <person name="Bruce D."/>
            <person name="Han C."/>
            <person name="Tapia R."/>
            <person name="Gilna P."/>
            <person name="Kiss H."/>
            <person name="Schmutz J."/>
            <person name="Larimer F."/>
            <person name="Land M."/>
            <person name="Kyrpides N."/>
            <person name="Anderson I."/>
            <person name="Sanford R.A."/>
            <person name="Ritalahti K.M."/>
            <person name="Thomas H.S."/>
            <person name="Kirby J.R."/>
            <person name="Zhulin I.B."/>
            <person name="Loeffler F.E."/>
            <person name="Richardson P."/>
        </authorList>
    </citation>
    <scope>NUCLEOTIDE SEQUENCE</scope>
    <source>
        <strain evidence="2">2CP-C</strain>
    </source>
</reference>
<dbReference type="AlphaFoldDB" id="Q2IFE2"/>
<dbReference type="GO" id="GO:0003677">
    <property type="term" value="F:DNA binding"/>
    <property type="evidence" value="ECO:0007669"/>
    <property type="project" value="InterPro"/>
</dbReference>
<dbReference type="OrthoDB" id="129597at2"/>
<dbReference type="KEGG" id="ade:Adeh_3535"/>
<dbReference type="EMBL" id="CP000251">
    <property type="protein sequence ID" value="ABC83301.1"/>
    <property type="molecule type" value="Genomic_DNA"/>
</dbReference>
<dbReference type="Pfam" id="PF13560">
    <property type="entry name" value="HTH_31"/>
    <property type="match status" value="1"/>
</dbReference>
<dbReference type="eggNOG" id="COG1396">
    <property type="taxonomic scope" value="Bacteria"/>
</dbReference>
<gene>
    <name evidence="2" type="ordered locus">Adeh_3535</name>
</gene>
<feature type="domain" description="HTH cro/C1-type" evidence="1">
    <location>
        <begin position="37"/>
        <end position="90"/>
    </location>
</feature>
<dbReference type="RefSeq" id="WP_011422583.1">
    <property type="nucleotide sequence ID" value="NC_007760.1"/>
</dbReference>
<organism evidence="2 3">
    <name type="scientific">Anaeromyxobacter dehalogenans (strain 2CP-C)</name>
    <dbReference type="NCBI Taxonomy" id="290397"/>
    <lineage>
        <taxon>Bacteria</taxon>
        <taxon>Pseudomonadati</taxon>
        <taxon>Myxococcota</taxon>
        <taxon>Myxococcia</taxon>
        <taxon>Myxococcales</taxon>
        <taxon>Cystobacterineae</taxon>
        <taxon>Anaeromyxobacteraceae</taxon>
        <taxon>Anaeromyxobacter</taxon>
    </lineage>
</organism>
<evidence type="ECO:0000313" key="3">
    <source>
        <dbReference type="Proteomes" id="UP000001935"/>
    </source>
</evidence>